<dbReference type="SUPFAM" id="SSF142754">
    <property type="entry name" value="NadA-like"/>
    <property type="match status" value="1"/>
</dbReference>
<keyword evidence="6 10" id="KW-0808">Transferase</keyword>
<evidence type="ECO:0000256" key="7">
    <source>
        <dbReference type="ARBA" id="ARBA00022723"/>
    </source>
</evidence>
<evidence type="ECO:0000256" key="3">
    <source>
        <dbReference type="ARBA" id="ARBA00012669"/>
    </source>
</evidence>
<accession>A0A1Z5JNN2</accession>
<evidence type="ECO:0000256" key="1">
    <source>
        <dbReference type="ARBA" id="ARBA00001966"/>
    </source>
</evidence>
<dbReference type="EMBL" id="BDSP01000095">
    <property type="protein sequence ID" value="GAX15645.1"/>
    <property type="molecule type" value="Genomic_DNA"/>
</dbReference>
<dbReference type="InterPro" id="IPR003473">
    <property type="entry name" value="NadA"/>
</dbReference>
<gene>
    <name evidence="10" type="ORF">FisN_3Hh117</name>
</gene>
<dbReference type="GO" id="GO:0008987">
    <property type="term" value="F:quinolinate synthetase A activity"/>
    <property type="evidence" value="ECO:0007669"/>
    <property type="project" value="InterPro"/>
</dbReference>
<reference evidence="10 11" key="1">
    <citation type="journal article" date="2015" name="Plant Cell">
        <title>Oil accumulation by the oleaginous diatom Fistulifera solaris as revealed by the genome and transcriptome.</title>
        <authorList>
            <person name="Tanaka T."/>
            <person name="Maeda Y."/>
            <person name="Veluchamy A."/>
            <person name="Tanaka M."/>
            <person name="Abida H."/>
            <person name="Marechal E."/>
            <person name="Bowler C."/>
            <person name="Muto M."/>
            <person name="Sunaga Y."/>
            <person name="Tanaka M."/>
            <person name="Yoshino T."/>
            <person name="Taniguchi T."/>
            <person name="Fukuda Y."/>
            <person name="Nemoto M."/>
            <person name="Matsumoto M."/>
            <person name="Wong P.S."/>
            <person name="Aburatani S."/>
            <person name="Fujibuchi W."/>
        </authorList>
    </citation>
    <scope>NUCLEOTIDE SEQUENCE [LARGE SCALE GENOMIC DNA]</scope>
    <source>
        <strain evidence="10 11">JPCC DA0580</strain>
    </source>
</reference>
<name>A0A1Z5JNN2_FISSO</name>
<dbReference type="GO" id="GO:0034628">
    <property type="term" value="P:'de novo' NAD+ biosynthetic process from L-aspartate"/>
    <property type="evidence" value="ECO:0007669"/>
    <property type="project" value="TreeGrafter"/>
</dbReference>
<keyword evidence="7" id="KW-0479">Metal-binding</keyword>
<dbReference type="GO" id="GO:0051539">
    <property type="term" value="F:4 iron, 4 sulfur cluster binding"/>
    <property type="evidence" value="ECO:0007669"/>
    <property type="project" value="UniProtKB-KW"/>
</dbReference>
<dbReference type="InParanoid" id="A0A1Z5JNN2"/>
<keyword evidence="5" id="KW-0662">Pyridine nucleotide biosynthesis</keyword>
<dbReference type="AlphaFoldDB" id="A0A1Z5JNN2"/>
<dbReference type="Pfam" id="PF02445">
    <property type="entry name" value="NadA"/>
    <property type="match status" value="1"/>
</dbReference>
<evidence type="ECO:0000256" key="9">
    <source>
        <dbReference type="ARBA" id="ARBA00023014"/>
    </source>
</evidence>
<dbReference type="UniPathway" id="UPA00253">
    <property type="reaction ID" value="UER00327"/>
</dbReference>
<evidence type="ECO:0000256" key="8">
    <source>
        <dbReference type="ARBA" id="ARBA00023004"/>
    </source>
</evidence>
<organism evidence="10 11">
    <name type="scientific">Fistulifera solaris</name>
    <name type="common">Oleaginous diatom</name>
    <dbReference type="NCBI Taxonomy" id="1519565"/>
    <lineage>
        <taxon>Eukaryota</taxon>
        <taxon>Sar</taxon>
        <taxon>Stramenopiles</taxon>
        <taxon>Ochrophyta</taxon>
        <taxon>Bacillariophyta</taxon>
        <taxon>Bacillariophyceae</taxon>
        <taxon>Bacillariophycidae</taxon>
        <taxon>Naviculales</taxon>
        <taxon>Naviculaceae</taxon>
        <taxon>Fistulifera</taxon>
    </lineage>
</organism>
<evidence type="ECO:0000256" key="5">
    <source>
        <dbReference type="ARBA" id="ARBA00022642"/>
    </source>
</evidence>
<keyword evidence="8" id="KW-0408">Iron</keyword>
<dbReference type="EC" id="2.5.1.72" evidence="3"/>
<keyword evidence="9" id="KW-0411">Iron-sulfur</keyword>
<keyword evidence="11" id="KW-1185">Reference proteome</keyword>
<dbReference type="Proteomes" id="UP000198406">
    <property type="component" value="Unassembled WGS sequence"/>
</dbReference>
<proteinExistence type="predicted"/>
<dbReference type="GO" id="GO:0046872">
    <property type="term" value="F:metal ion binding"/>
    <property type="evidence" value="ECO:0007669"/>
    <property type="project" value="UniProtKB-KW"/>
</dbReference>
<protein>
    <recommendedName>
        <fullName evidence="3">quinolinate synthase</fullName>
        <ecNumber evidence="3">2.5.1.72</ecNumber>
    </recommendedName>
</protein>
<comment type="cofactor">
    <cofactor evidence="1">
        <name>[4Fe-4S] cluster</name>
        <dbReference type="ChEBI" id="CHEBI:49883"/>
    </cofactor>
</comment>
<dbReference type="PANTHER" id="PTHR30573">
    <property type="entry name" value="QUINOLINATE SYNTHETASE A"/>
    <property type="match status" value="1"/>
</dbReference>
<dbReference type="PANTHER" id="PTHR30573:SF0">
    <property type="entry name" value="QUINOLINATE SYNTHASE, CHLOROPLASTIC"/>
    <property type="match status" value="1"/>
</dbReference>
<evidence type="ECO:0000313" key="10">
    <source>
        <dbReference type="EMBL" id="GAX15645.1"/>
    </source>
</evidence>
<dbReference type="InterPro" id="IPR036094">
    <property type="entry name" value="NadA_sf"/>
</dbReference>
<keyword evidence="4" id="KW-0004">4Fe-4S</keyword>
<sequence length="519" mass="56649">MHRTLFSKLSRTLTTFPFRCFASVTTAFEQSVDQFPSLIIGRSIQPVGSFAEAQALYLDPDPVAVKELAELLEKAKLGVVAHYYMDVELQGVLQAVQRSHPAVGIADSLKMGDMAVEMMQSGRVEQIACLGVDFMSESVQSILHKNGFEQVPVYRATANKIGCSLAESAERAVYRAWLEKESAAANSLHVVYINTSLETKAISSSLVPTITCTSSNVLATILQAYAQVPDIKILYGPDTYMGENLVILLTALLQDPAWNDQKIAKDLHPNHNRETLRGLRDSIAVFPSGNCIVHHMFGDAVVDTVRSKYYDDCFITAHLEVPGEMFQMAMEKSLSDEGVVGSTSDILKFVSRKVKDASMKPDPKRLKFILGTEAGMVTSIVQSVQNILADAPNPSIEAEIIFPVASEAMTGTGDIDMPLVPGVSGGEGCSTSGGCATCPFMKMNSLDSLMQVAEMVLQAPTSSSVQSQLQQHLPPARLQGKSIQGRPAIDWGTESILYMRSFMQDNRLPDELVRKIMRN</sequence>
<evidence type="ECO:0000256" key="6">
    <source>
        <dbReference type="ARBA" id="ARBA00022679"/>
    </source>
</evidence>
<dbReference type="Gene3D" id="3.40.50.10800">
    <property type="entry name" value="NadA-like"/>
    <property type="match status" value="3"/>
</dbReference>
<comment type="caution">
    <text evidence="10">The sequence shown here is derived from an EMBL/GenBank/DDBJ whole genome shotgun (WGS) entry which is preliminary data.</text>
</comment>
<dbReference type="OrthoDB" id="66991at2759"/>
<comment type="pathway">
    <text evidence="2">Cofactor biosynthesis; NAD(+) biosynthesis; quinolinate from iminoaspartate: step 1/1.</text>
</comment>
<evidence type="ECO:0000256" key="2">
    <source>
        <dbReference type="ARBA" id="ARBA00005065"/>
    </source>
</evidence>
<evidence type="ECO:0000313" key="11">
    <source>
        <dbReference type="Proteomes" id="UP000198406"/>
    </source>
</evidence>
<evidence type="ECO:0000256" key="4">
    <source>
        <dbReference type="ARBA" id="ARBA00022485"/>
    </source>
</evidence>
<dbReference type="FunFam" id="3.40.50.10800:FF:000006">
    <property type="entry name" value="Quinolinate synthase, chloroplastic"/>
    <property type="match status" value="1"/>
</dbReference>